<keyword evidence="1" id="KW-0472">Membrane</keyword>
<name>A0ABX9A022_9SPHN</name>
<evidence type="ECO:0000256" key="1">
    <source>
        <dbReference type="SAM" id="Phobius"/>
    </source>
</evidence>
<organism evidence="2 3">
    <name type="scientific">Qipengyuania gelatinilytica</name>
    <dbReference type="NCBI Taxonomy" id="2867231"/>
    <lineage>
        <taxon>Bacteria</taxon>
        <taxon>Pseudomonadati</taxon>
        <taxon>Pseudomonadota</taxon>
        <taxon>Alphaproteobacteria</taxon>
        <taxon>Sphingomonadales</taxon>
        <taxon>Erythrobacteraceae</taxon>
        <taxon>Qipengyuania</taxon>
    </lineage>
</organism>
<dbReference type="EMBL" id="CP081294">
    <property type="protein sequence ID" value="QZD94570.1"/>
    <property type="molecule type" value="Genomic_DNA"/>
</dbReference>
<feature type="transmembrane region" description="Helical" evidence="1">
    <location>
        <begin position="99"/>
        <end position="120"/>
    </location>
</feature>
<dbReference type="Proteomes" id="UP000824321">
    <property type="component" value="Chromosome"/>
</dbReference>
<accession>A0ABX9A022</accession>
<sequence>MQLRLISRAGPVLLLLAPLLAITAGRFATHSELAAGNPRTAALLFLWLCADALALALIAKAPANKPGLRALLGAIAAGCIVATLAAAGPVRNALLDMHAVIAAMGLTLAAYLGWSMVLALRRWRATRSLEQTLGEILPARLVTFAMHESAMMRLALFSWGAAPDVPPGAKAFAYHRVVNPMIAAFLVLQLIEILVVHLLVSHWSERAALVLLALGIWGALFLVALMRAFRLKPILIDGAGVRVRSGTIIDLYVPFDAIEGIGGAISDAETKRGDVLNAAILSHPNIVLTLARPLEHTGFLGRKRMIKRVAFRLDQPAPFFEALEHRI</sequence>
<feature type="transmembrane region" description="Helical" evidence="1">
    <location>
        <begin position="70"/>
        <end position="87"/>
    </location>
</feature>
<feature type="transmembrane region" description="Helical" evidence="1">
    <location>
        <begin position="141"/>
        <end position="161"/>
    </location>
</feature>
<proteinExistence type="predicted"/>
<evidence type="ECO:0000313" key="2">
    <source>
        <dbReference type="EMBL" id="QZD94570.1"/>
    </source>
</evidence>
<feature type="transmembrane region" description="Helical" evidence="1">
    <location>
        <begin position="207"/>
        <end position="226"/>
    </location>
</feature>
<gene>
    <name evidence="2" type="ORF">K3136_10765</name>
</gene>
<evidence type="ECO:0008006" key="4">
    <source>
        <dbReference type="Google" id="ProtNLM"/>
    </source>
</evidence>
<keyword evidence="1" id="KW-0812">Transmembrane</keyword>
<dbReference type="RefSeq" id="WP_221430315.1">
    <property type="nucleotide sequence ID" value="NZ_CP081294.1"/>
</dbReference>
<feature type="transmembrane region" description="Helical" evidence="1">
    <location>
        <begin position="181"/>
        <end position="200"/>
    </location>
</feature>
<feature type="transmembrane region" description="Helical" evidence="1">
    <location>
        <begin position="41"/>
        <end position="58"/>
    </location>
</feature>
<evidence type="ECO:0000313" key="3">
    <source>
        <dbReference type="Proteomes" id="UP000824321"/>
    </source>
</evidence>
<keyword evidence="1" id="KW-1133">Transmembrane helix</keyword>
<reference evidence="2 3" key="1">
    <citation type="submission" date="2021-08" db="EMBL/GenBank/DDBJ databases">
        <title>Comparative Genomics Analysis of the Genus Qipengyuania Reveals Extensive Genetic Diversity and Metabolic Versatility, Including the Description of Fifteen Novel Species.</title>
        <authorList>
            <person name="Liu Y."/>
        </authorList>
    </citation>
    <scope>NUCLEOTIDE SEQUENCE [LARGE SCALE GENOMIC DNA]</scope>
    <source>
        <strain evidence="2 3">1NDH1</strain>
    </source>
</reference>
<keyword evidence="3" id="KW-1185">Reference proteome</keyword>
<protein>
    <recommendedName>
        <fullName evidence="4">Mechanosensitive ion channel</fullName>
    </recommendedName>
</protein>